<feature type="compositionally biased region" description="Polar residues" evidence="1">
    <location>
        <begin position="443"/>
        <end position="458"/>
    </location>
</feature>
<dbReference type="Proteomes" id="UP000243723">
    <property type="component" value="Unassembled WGS sequence"/>
</dbReference>
<feature type="region of interest" description="Disordered" evidence="1">
    <location>
        <begin position="550"/>
        <end position="629"/>
    </location>
</feature>
<feature type="compositionally biased region" description="Polar residues" evidence="1">
    <location>
        <begin position="379"/>
        <end position="388"/>
    </location>
</feature>
<evidence type="ECO:0000313" key="3">
    <source>
        <dbReference type="Proteomes" id="UP000243723"/>
    </source>
</evidence>
<feature type="compositionally biased region" description="Gly residues" evidence="1">
    <location>
        <begin position="191"/>
        <end position="201"/>
    </location>
</feature>
<gene>
    <name evidence="2" type="ORF">B9Z65_2093</name>
</gene>
<feature type="region of interest" description="Disordered" evidence="1">
    <location>
        <begin position="334"/>
        <end position="462"/>
    </location>
</feature>
<evidence type="ECO:0000313" key="2">
    <source>
        <dbReference type="EMBL" id="PSK37351.1"/>
    </source>
</evidence>
<feature type="region of interest" description="Disordered" evidence="1">
    <location>
        <begin position="729"/>
        <end position="789"/>
    </location>
</feature>
<keyword evidence="3" id="KW-1185">Reference proteome</keyword>
<feature type="compositionally biased region" description="Basic and acidic residues" evidence="1">
    <location>
        <begin position="236"/>
        <end position="252"/>
    </location>
</feature>
<name>A0A2P7YN11_9PEZI</name>
<feature type="compositionally biased region" description="Basic and acidic residues" evidence="1">
    <location>
        <begin position="297"/>
        <end position="306"/>
    </location>
</feature>
<comment type="caution">
    <text evidence="2">The sequence shown here is derived from an EMBL/GenBank/DDBJ whole genome shotgun (WGS) entry which is preliminary data.</text>
</comment>
<feature type="region of interest" description="Disordered" evidence="1">
    <location>
        <begin position="683"/>
        <end position="704"/>
    </location>
</feature>
<feature type="compositionally biased region" description="Polar residues" evidence="1">
    <location>
        <begin position="769"/>
        <end position="782"/>
    </location>
</feature>
<feature type="compositionally biased region" description="Low complexity" evidence="1">
    <location>
        <begin position="683"/>
        <end position="692"/>
    </location>
</feature>
<feature type="compositionally biased region" description="Low complexity" evidence="1">
    <location>
        <begin position="564"/>
        <end position="585"/>
    </location>
</feature>
<feature type="compositionally biased region" description="Low complexity" evidence="1">
    <location>
        <begin position="88"/>
        <end position="107"/>
    </location>
</feature>
<feature type="compositionally biased region" description="Basic and acidic residues" evidence="1">
    <location>
        <begin position="203"/>
        <end position="224"/>
    </location>
</feature>
<reference evidence="2 3" key="1">
    <citation type="submission" date="2017-05" db="EMBL/GenBank/DDBJ databases">
        <title>Draft genome sequence of Elsinoe australis.</title>
        <authorList>
            <person name="Cheng Q."/>
        </authorList>
    </citation>
    <scope>NUCLEOTIDE SEQUENCE [LARGE SCALE GENOMIC DNA]</scope>
    <source>
        <strain evidence="2 3">NL1</strain>
    </source>
</reference>
<feature type="compositionally biased region" description="Polar residues" evidence="1">
    <location>
        <begin position="586"/>
        <end position="599"/>
    </location>
</feature>
<feature type="compositionally biased region" description="Polar residues" evidence="1">
    <location>
        <begin position="751"/>
        <end position="760"/>
    </location>
</feature>
<feature type="region of interest" description="Disordered" evidence="1">
    <location>
        <begin position="62"/>
        <end position="118"/>
    </location>
</feature>
<feature type="compositionally biased region" description="Low complexity" evidence="1">
    <location>
        <begin position="620"/>
        <end position="629"/>
    </location>
</feature>
<feature type="region of interest" description="Disordered" evidence="1">
    <location>
        <begin position="190"/>
        <end position="307"/>
    </location>
</feature>
<dbReference type="EMBL" id="NHZQ01000412">
    <property type="protein sequence ID" value="PSK37351.1"/>
    <property type="molecule type" value="Genomic_DNA"/>
</dbReference>
<dbReference type="AlphaFoldDB" id="A0A2P7YN11"/>
<organism evidence="2 3">
    <name type="scientific">Elsinoe australis</name>
    <dbReference type="NCBI Taxonomy" id="40998"/>
    <lineage>
        <taxon>Eukaryota</taxon>
        <taxon>Fungi</taxon>
        <taxon>Dikarya</taxon>
        <taxon>Ascomycota</taxon>
        <taxon>Pezizomycotina</taxon>
        <taxon>Dothideomycetes</taxon>
        <taxon>Dothideomycetidae</taxon>
        <taxon>Myriangiales</taxon>
        <taxon>Elsinoaceae</taxon>
        <taxon>Elsinoe</taxon>
    </lineage>
</organism>
<evidence type="ECO:0000256" key="1">
    <source>
        <dbReference type="SAM" id="MobiDB-lite"/>
    </source>
</evidence>
<proteinExistence type="predicted"/>
<feature type="compositionally biased region" description="Low complexity" evidence="1">
    <location>
        <begin position="344"/>
        <end position="355"/>
    </location>
</feature>
<protein>
    <submittedName>
        <fullName evidence="2">Uncharacterized protein</fullName>
    </submittedName>
</protein>
<sequence length="789" mass="84867">MCNYFHSYHPCCQRISPPFNPPTPTEPCPLYLSRLANYTAFFGTITSSTAFGLPGSTVPPSPTFTSPGVLASPLKPSPALQTDPQPQPELQPQQELQPQSSISYPLLPTRPAPPSPCKRGFNNTISVLSPSYKEKPCGLCGCTDVTKGRELDQRAAMRRMGLGELGFECASFGVAMWECWWDLVEEIYGDNQGGDGEGGVEATGKRREEDRKARKEREEKEGRRSGRRRFRGRRRAERDIGRDDLGGDEEGKSPQMPLGQEKADDLDKMRHEDTQRGLAETEEPRGREVQRMTAISRDPDPREQGKYRVVHLNSLQTPQTGYLATDDDGDYIMVRGAKESDVGSSPAADNSASPSQRLMEDIHGVELAAVVDYDRSAETSHPSSSQERSVPGPESSRMRRRSQSVRRSDRAVIHHSLPAQPTASECPSGQPLAVSEDVEMRGTQHSNRRQGNGNSTDDASTLQALNAASAALSDLLSEGIDMSGTGSYRRQQIINGESANGNDLAGVMSNHPAAPAPLATAVRRRLNSMEETIDSPRKHSQNARMGAMSQFRQAGSSSGSVNEASKSYISSQPSSTSGPGPSATPNLTPELTRAPSQNVRMGGMRDSRRGTGSRPIGNCSSAPASPAALSPIHAASTPSVLQTSQDVQMSGTTSSRHSIIGAQLEGHTSPFQLLTEPLPSLSSTSTFMRTPSTAPPFASPSNIERPCTAPPTTTTFSQDVSHGRHALLSPTHKTHDRDPNRAGIPDPTNGLKATSNSEPVTTPKPDIASTLTSRVMQRSAGSNAGVKET</sequence>
<feature type="compositionally biased region" description="Basic residues" evidence="1">
    <location>
        <begin position="225"/>
        <end position="235"/>
    </location>
</feature>
<feature type="compositionally biased region" description="Basic and acidic residues" evidence="1">
    <location>
        <begin position="261"/>
        <end position="275"/>
    </location>
</feature>
<accession>A0A2P7YN11</accession>
<feature type="compositionally biased region" description="Polar residues" evidence="1">
    <location>
        <begin position="550"/>
        <end position="563"/>
    </location>
</feature>